<sequence>MRKRFAIALAALIGLAFTFAGSAQTFSKLQFESRVVWKEQFAGFGGLSALELADNGRDFLALTDRMILLQGRLSRENGRISGVELLRHEPLKLPKGMTLKARHRDSEGLALRPDGTLFVSTERLNQVWRYDRAFGAAKQLPQHPDFRTFYGNAGMEALAIDRRGQIYTVPESSPKNRDGLPLYRLTSKGWQILFFIAPVDGFDPVAADFGPDGKFYLLERKFSGIGFRSQLRRFDLGAFDPVGERLLTTAVGRHDNLEGLSVWRDDTGQIRLTMVADDNFKFFQTSEIVEYVLTEPKAQSAVKPLAKMVASL</sequence>
<evidence type="ECO:0000256" key="1">
    <source>
        <dbReference type="SAM" id="SignalP"/>
    </source>
</evidence>
<keyword evidence="5" id="KW-1185">Reference proteome</keyword>
<organism evidence="4 6">
    <name type="scientific">Thalassovita autumnalis</name>
    <dbReference type="NCBI Taxonomy" id="2072972"/>
    <lineage>
        <taxon>Bacteria</taxon>
        <taxon>Pseudomonadati</taxon>
        <taxon>Pseudomonadota</taxon>
        <taxon>Alphaproteobacteria</taxon>
        <taxon>Rhodobacterales</taxon>
        <taxon>Roseobacteraceae</taxon>
        <taxon>Thalassovita</taxon>
    </lineage>
</organism>
<feature type="signal peptide" evidence="1">
    <location>
        <begin position="1"/>
        <end position="23"/>
    </location>
</feature>
<dbReference type="Proteomes" id="UP000051086">
    <property type="component" value="Unassembled WGS sequence"/>
</dbReference>
<name>A0A0P1FM72_9RHOB</name>
<proteinExistence type="predicted"/>
<accession>A0A0P1FM72</accession>
<evidence type="ECO:0000313" key="4">
    <source>
        <dbReference type="EMBL" id="CUH74218.1"/>
    </source>
</evidence>
<evidence type="ECO:0000313" key="3">
    <source>
        <dbReference type="EMBL" id="CUH69295.1"/>
    </source>
</evidence>
<dbReference type="SUPFAM" id="SSF101898">
    <property type="entry name" value="NHL repeat"/>
    <property type="match status" value="1"/>
</dbReference>
<dbReference type="Pfam" id="PF13449">
    <property type="entry name" value="Phytase-like"/>
    <property type="match status" value="1"/>
</dbReference>
<dbReference type="Proteomes" id="UP000051887">
    <property type="component" value="Unassembled WGS sequence"/>
</dbReference>
<dbReference type="AlphaFoldDB" id="A0A0P1FM72"/>
<dbReference type="Gene3D" id="2.130.10.10">
    <property type="entry name" value="YVTN repeat-like/Quinoprotein amine dehydrogenase"/>
    <property type="match status" value="1"/>
</dbReference>
<reference evidence="3 5" key="2">
    <citation type="submission" date="2015-09" db="EMBL/GenBank/DDBJ databases">
        <authorList>
            <person name="Rodrigo-Torres L."/>
            <person name="Arahal D.R."/>
        </authorList>
    </citation>
    <scope>NUCLEOTIDE SEQUENCE [LARGE SCALE GENOMIC DNA]</scope>
    <source>
        <strain evidence="3 5">CECT 5118</strain>
    </source>
</reference>
<gene>
    <name evidence="3" type="ORF">TL5118_03254</name>
    <name evidence="4" type="ORF">TL5120_04037</name>
</gene>
<reference evidence="4 6" key="1">
    <citation type="submission" date="2015-09" db="EMBL/GenBank/DDBJ databases">
        <authorList>
            <consortium name="Swine Surveillance"/>
        </authorList>
    </citation>
    <scope>NUCLEOTIDE SEQUENCE [LARGE SCALE GENOMIC DNA]</scope>
    <source>
        <strain evidence="4 6">5120</strain>
    </source>
</reference>
<dbReference type="PIRSF" id="PIRSF031900">
    <property type="entry name" value="UCP031900"/>
    <property type="match status" value="1"/>
</dbReference>
<feature type="chain" id="PRO_5009792440" description="Phytase-like domain-containing protein" evidence="1">
    <location>
        <begin position="24"/>
        <end position="312"/>
    </location>
</feature>
<dbReference type="InterPro" id="IPR014567">
    <property type="entry name" value="UCP031900"/>
</dbReference>
<dbReference type="InterPro" id="IPR027372">
    <property type="entry name" value="Phytase-like_dom"/>
</dbReference>
<keyword evidence="1" id="KW-0732">Signal</keyword>
<protein>
    <recommendedName>
        <fullName evidence="2">Phytase-like domain-containing protein</fullName>
    </recommendedName>
</protein>
<evidence type="ECO:0000259" key="2">
    <source>
        <dbReference type="Pfam" id="PF13449"/>
    </source>
</evidence>
<dbReference type="OrthoDB" id="9798693at2"/>
<evidence type="ECO:0000313" key="6">
    <source>
        <dbReference type="Proteomes" id="UP000051887"/>
    </source>
</evidence>
<dbReference type="EMBL" id="CYSB01000039">
    <property type="protein sequence ID" value="CUH69295.1"/>
    <property type="molecule type" value="Genomic_DNA"/>
</dbReference>
<feature type="domain" description="Phytase-like" evidence="2">
    <location>
        <begin position="43"/>
        <end position="280"/>
    </location>
</feature>
<evidence type="ECO:0000313" key="5">
    <source>
        <dbReference type="Proteomes" id="UP000051086"/>
    </source>
</evidence>
<dbReference type="InterPro" id="IPR015943">
    <property type="entry name" value="WD40/YVTN_repeat-like_dom_sf"/>
</dbReference>
<dbReference type="RefSeq" id="WP_058245337.1">
    <property type="nucleotide sequence ID" value="NZ_CYSB01000039.1"/>
</dbReference>
<dbReference type="EMBL" id="CYSC01000044">
    <property type="protein sequence ID" value="CUH74218.1"/>
    <property type="molecule type" value="Genomic_DNA"/>
</dbReference>